<evidence type="ECO:0000313" key="1">
    <source>
        <dbReference type="EMBL" id="MCT2043038.1"/>
    </source>
</evidence>
<comment type="caution">
    <text evidence="1">The sequence shown here is derived from an EMBL/GenBank/DDBJ whole genome shotgun (WGS) entry which is preliminary data.</text>
</comment>
<dbReference type="EMBL" id="JALXSQ010000024">
    <property type="protein sequence ID" value="MCT2043038.1"/>
    <property type="molecule type" value="Genomic_DNA"/>
</dbReference>
<sequence>MTTTTATIAPNVTVGSVFVSSWGYEQTNVSFYRVIKRTAKMVTLQRIGSETMTTQTAMSGTVIPDFSRPMGEPFRVKIHTYSDRPCVAISSYETARLWDGTEQFTSSWA</sequence>
<accession>A0ABT2HXI9</accession>
<proteinExistence type="predicted"/>
<organism evidence="1 2">
    <name type="scientific">Pseudoclavibacter albus</name>
    <dbReference type="NCBI Taxonomy" id="272241"/>
    <lineage>
        <taxon>Bacteria</taxon>
        <taxon>Bacillati</taxon>
        <taxon>Actinomycetota</taxon>
        <taxon>Actinomycetes</taxon>
        <taxon>Micrococcales</taxon>
        <taxon>Microbacteriaceae</taxon>
        <taxon>Pseudoclavibacter</taxon>
    </lineage>
</organism>
<protein>
    <submittedName>
        <fullName evidence="1">Uncharacterized protein</fullName>
    </submittedName>
</protein>
<dbReference type="RefSeq" id="WP_260104310.1">
    <property type="nucleotide sequence ID" value="NZ_JALXSQ010000024.1"/>
</dbReference>
<keyword evidence="2" id="KW-1185">Reference proteome</keyword>
<reference evidence="1 2" key="1">
    <citation type="submission" date="2022-04" db="EMBL/GenBank/DDBJ databases">
        <title>Human microbiome associated bacterial genomes.</title>
        <authorList>
            <person name="Sandstrom S."/>
            <person name="Salamzade R."/>
            <person name="Kalan L.R."/>
        </authorList>
    </citation>
    <scope>NUCLEOTIDE SEQUENCE [LARGE SCALE GENOMIC DNA]</scope>
    <source>
        <strain evidence="2">p3-SID1799</strain>
    </source>
</reference>
<evidence type="ECO:0000313" key="2">
    <source>
        <dbReference type="Proteomes" id="UP001525379"/>
    </source>
</evidence>
<dbReference type="Proteomes" id="UP001525379">
    <property type="component" value="Unassembled WGS sequence"/>
</dbReference>
<gene>
    <name evidence="1" type="ORF">M3D15_06795</name>
</gene>
<name>A0ABT2HXI9_9MICO</name>